<gene>
    <name evidence="2" type="ORF">GO986_22420</name>
</gene>
<proteinExistence type="predicted"/>
<evidence type="ECO:0000313" key="3">
    <source>
        <dbReference type="Proteomes" id="UP000483286"/>
    </source>
</evidence>
<organism evidence="2 3">
    <name type="scientific">Deinococcus arboris</name>
    <dbReference type="NCBI Taxonomy" id="2682977"/>
    <lineage>
        <taxon>Bacteria</taxon>
        <taxon>Thermotogati</taxon>
        <taxon>Deinococcota</taxon>
        <taxon>Deinococci</taxon>
        <taxon>Deinococcales</taxon>
        <taxon>Deinococcaceae</taxon>
        <taxon>Deinococcus</taxon>
    </lineage>
</organism>
<keyword evidence="3" id="KW-1185">Reference proteome</keyword>
<keyword evidence="1" id="KW-0732">Signal</keyword>
<dbReference type="AlphaFoldDB" id="A0A7C9HUL5"/>
<evidence type="ECO:0008006" key="4">
    <source>
        <dbReference type="Google" id="ProtNLM"/>
    </source>
</evidence>
<sequence length="152" mass="14712">MKKVVAAVLSAALVASTAVAGTTSTPVTVNANVLSSCMFDTTAAKLASFTYDAIVGTSGAVSGGATLYCNAGTSLTVNTAATGAVVLNSASKSKSLNATYALTSVANAGAGTGSYAGADQYVYTLAATAAAGQWGAPTAADYTGSVDINVTF</sequence>
<name>A0A7C9HUL5_9DEIO</name>
<evidence type="ECO:0000313" key="2">
    <source>
        <dbReference type="EMBL" id="MVN89489.1"/>
    </source>
</evidence>
<comment type="caution">
    <text evidence="2">The sequence shown here is derived from an EMBL/GenBank/DDBJ whole genome shotgun (WGS) entry which is preliminary data.</text>
</comment>
<dbReference type="EMBL" id="WQLB01000084">
    <property type="protein sequence ID" value="MVN89489.1"/>
    <property type="molecule type" value="Genomic_DNA"/>
</dbReference>
<reference evidence="2 3" key="1">
    <citation type="submission" date="2019-12" db="EMBL/GenBank/DDBJ databases">
        <title>Deinococcus sp. HMF7620 Genome sequencing and assembly.</title>
        <authorList>
            <person name="Kang H."/>
            <person name="Kim H."/>
            <person name="Joh K."/>
        </authorList>
    </citation>
    <scope>NUCLEOTIDE SEQUENCE [LARGE SCALE GENOMIC DNA]</scope>
    <source>
        <strain evidence="2 3">HMF7620</strain>
    </source>
</reference>
<dbReference type="RefSeq" id="WP_157461746.1">
    <property type="nucleotide sequence ID" value="NZ_WQLB01000084.1"/>
</dbReference>
<protein>
    <recommendedName>
        <fullName evidence="4">Spore coat protein U domain-containing protein</fullName>
    </recommendedName>
</protein>
<evidence type="ECO:0000256" key="1">
    <source>
        <dbReference type="SAM" id="SignalP"/>
    </source>
</evidence>
<dbReference type="Proteomes" id="UP000483286">
    <property type="component" value="Unassembled WGS sequence"/>
</dbReference>
<feature type="chain" id="PRO_5028832523" description="Spore coat protein U domain-containing protein" evidence="1">
    <location>
        <begin position="21"/>
        <end position="152"/>
    </location>
</feature>
<feature type="signal peptide" evidence="1">
    <location>
        <begin position="1"/>
        <end position="20"/>
    </location>
</feature>
<accession>A0A7C9HUL5</accession>